<dbReference type="STRING" id="1507870.A0A1V8TRB9"/>
<keyword evidence="1" id="KW-0560">Oxidoreductase</keyword>
<dbReference type="SUPFAM" id="SSF51735">
    <property type="entry name" value="NAD(P)-binding Rossmann-fold domains"/>
    <property type="match status" value="1"/>
</dbReference>
<dbReference type="AlphaFoldDB" id="A0A1V8TRB9"/>
<dbReference type="Proteomes" id="UP000192596">
    <property type="component" value="Unassembled WGS sequence"/>
</dbReference>
<dbReference type="InterPro" id="IPR052228">
    <property type="entry name" value="Sec_Metab_Biosynth_Oxidored"/>
</dbReference>
<dbReference type="Gene3D" id="3.40.50.720">
    <property type="entry name" value="NAD(P)-binding Rossmann-like Domain"/>
    <property type="match status" value="1"/>
</dbReference>
<organism evidence="2 3">
    <name type="scientific">Cryoendolithus antarcticus</name>
    <dbReference type="NCBI Taxonomy" id="1507870"/>
    <lineage>
        <taxon>Eukaryota</taxon>
        <taxon>Fungi</taxon>
        <taxon>Dikarya</taxon>
        <taxon>Ascomycota</taxon>
        <taxon>Pezizomycotina</taxon>
        <taxon>Dothideomycetes</taxon>
        <taxon>Dothideomycetidae</taxon>
        <taxon>Cladosporiales</taxon>
        <taxon>Cladosporiaceae</taxon>
        <taxon>Cryoendolithus</taxon>
    </lineage>
</organism>
<dbReference type="InterPro" id="IPR036291">
    <property type="entry name" value="NAD(P)-bd_dom_sf"/>
</dbReference>
<accession>A0A1V8TRB9</accession>
<dbReference type="GO" id="GO:0016491">
    <property type="term" value="F:oxidoreductase activity"/>
    <property type="evidence" value="ECO:0007669"/>
    <property type="project" value="UniProtKB-KW"/>
</dbReference>
<dbReference type="PRINTS" id="PR00081">
    <property type="entry name" value="GDHRDH"/>
</dbReference>
<dbReference type="InterPro" id="IPR002347">
    <property type="entry name" value="SDR_fam"/>
</dbReference>
<evidence type="ECO:0008006" key="4">
    <source>
        <dbReference type="Google" id="ProtNLM"/>
    </source>
</evidence>
<reference evidence="3" key="1">
    <citation type="submission" date="2017-03" db="EMBL/GenBank/DDBJ databases">
        <title>Genomes of endolithic fungi from Antarctica.</title>
        <authorList>
            <person name="Coleine C."/>
            <person name="Masonjones S."/>
            <person name="Stajich J.E."/>
        </authorList>
    </citation>
    <scope>NUCLEOTIDE SEQUENCE [LARGE SCALE GENOMIC DNA]</scope>
    <source>
        <strain evidence="3">CCFEE 5527</strain>
    </source>
</reference>
<protein>
    <recommendedName>
        <fullName evidence="4">Ketoreductase (KR) domain-containing protein</fullName>
    </recommendedName>
</protein>
<dbReference type="FunCoup" id="A0A1V8TRB9">
    <property type="interactions" value="32"/>
</dbReference>
<proteinExistence type="predicted"/>
<dbReference type="OrthoDB" id="2898509at2759"/>
<gene>
    <name evidence="2" type="ORF">B0A48_00805</name>
</gene>
<comment type="caution">
    <text evidence="2">The sequence shown here is derived from an EMBL/GenBank/DDBJ whole genome shotgun (WGS) entry which is preliminary data.</text>
</comment>
<dbReference type="InParanoid" id="A0A1V8TRB9"/>
<dbReference type="EMBL" id="NAJO01000002">
    <property type="protein sequence ID" value="OQO13930.1"/>
    <property type="molecule type" value="Genomic_DNA"/>
</dbReference>
<evidence type="ECO:0000313" key="2">
    <source>
        <dbReference type="EMBL" id="OQO13930.1"/>
    </source>
</evidence>
<keyword evidence="3" id="KW-1185">Reference proteome</keyword>
<dbReference type="PANTHER" id="PTHR47534">
    <property type="entry name" value="YALI0E05731P"/>
    <property type="match status" value="1"/>
</dbReference>
<evidence type="ECO:0000256" key="1">
    <source>
        <dbReference type="ARBA" id="ARBA00023002"/>
    </source>
</evidence>
<dbReference type="PANTHER" id="PTHR47534:SF3">
    <property type="entry name" value="ALCOHOL DEHYDROGENASE-LIKE C-TERMINAL DOMAIN-CONTAINING PROTEIN"/>
    <property type="match status" value="1"/>
</dbReference>
<evidence type="ECO:0000313" key="3">
    <source>
        <dbReference type="Proteomes" id="UP000192596"/>
    </source>
</evidence>
<name>A0A1V8TRB9_9PEZI</name>
<sequence>MVSLSSAISSNKASLASRTRPLIVVIAGATSGIGRATLLSLCRTHGSTGPGLRAYIPARSKAKADALIKECRASCPQGDFRSVEVKDLSLLRDVDAACQTIVRSERELAGEEAKLDALIMTQGAVDFGGRKETSEGLDTSQSLLLLSRLRFIDSLSSLFPAAASASTPTRIISVYAAGYESSGTFFPQDLSLRQPGHYSFANCRASVVFMKTLIFEHLAQKQYEGRVSCVHVDPGIVITPSYTSNTNPWWFKIAYFFAAPILKIFLATSEEEIGHRIVFLATSGRYAAKGHTNEGEVAKGTDGARGSGAYAARNNGEVFDVKRHYEKLKWEGFGDKVVEYTDKVLREIGDGRKFTE</sequence>